<dbReference type="SUPFAM" id="SSF52949">
    <property type="entry name" value="Macro domain-like"/>
    <property type="match status" value="1"/>
</dbReference>
<protein>
    <submittedName>
        <fullName evidence="2">Putative phage tail assembly-like protein</fullName>
    </submittedName>
</protein>
<dbReference type="InterPro" id="IPR043472">
    <property type="entry name" value="Macro_dom-like"/>
</dbReference>
<evidence type="ECO:0000256" key="1">
    <source>
        <dbReference type="SAM" id="MobiDB-lite"/>
    </source>
</evidence>
<dbReference type="EMBL" id="KB706076">
    <property type="protein sequence ID" value="EMR69489.1"/>
    <property type="molecule type" value="Genomic_DNA"/>
</dbReference>
<dbReference type="Gene3D" id="3.40.220.10">
    <property type="entry name" value="Leucine Aminopeptidase, subunit E, domain 1"/>
    <property type="match status" value="1"/>
</dbReference>
<dbReference type="OrthoDB" id="6082470at2759"/>
<organism evidence="2 3">
    <name type="scientific">Eutypa lata (strain UCR-EL1)</name>
    <name type="common">Grapevine dieback disease fungus</name>
    <name type="synonym">Eutypa armeniacae</name>
    <dbReference type="NCBI Taxonomy" id="1287681"/>
    <lineage>
        <taxon>Eukaryota</taxon>
        <taxon>Fungi</taxon>
        <taxon>Dikarya</taxon>
        <taxon>Ascomycota</taxon>
        <taxon>Pezizomycotina</taxon>
        <taxon>Sordariomycetes</taxon>
        <taxon>Xylariomycetidae</taxon>
        <taxon>Xylariales</taxon>
        <taxon>Diatrypaceae</taxon>
        <taxon>Eutypa</taxon>
    </lineage>
</organism>
<accession>M7SSI8</accession>
<feature type="region of interest" description="Disordered" evidence="1">
    <location>
        <begin position="196"/>
        <end position="215"/>
    </location>
</feature>
<sequence length="276" mass="29737">MGTNPSTPPLLIPHIHLLCMHKPASDAFTQALSEYGVSSSSSPSSSPSSSKLHYTIHNTFLSDLPGSLHFDLVVSPANSYGILDGGFDDAISRAFSPQDAYGALTRAAQRELYRQGHMGYLPPGGCCLVPIPEAFKGQLRYHDGQGWGCRYLALCPTMRVPAPCGWDRDVVYECVWSLLCAIDRHNNDGGSGGVAGEGRAAVAGEEDTPPSSKIESVLMTPLGTGAGGISDEKWAKQAVLAIKHWMDAKQNPEKWSAMNWEGARDIDKELRVTHKA</sequence>
<keyword evidence="3" id="KW-1185">Reference proteome</keyword>
<dbReference type="HOGENOM" id="CLU_046550_6_0_1"/>
<dbReference type="eggNOG" id="ENOG502S9WU">
    <property type="taxonomic scope" value="Eukaryota"/>
</dbReference>
<evidence type="ECO:0000313" key="3">
    <source>
        <dbReference type="Proteomes" id="UP000012174"/>
    </source>
</evidence>
<dbReference type="OMA" id="YGCGWVA"/>
<proteinExistence type="predicted"/>
<dbReference type="STRING" id="1287681.M7SSI8"/>
<dbReference type="Proteomes" id="UP000012174">
    <property type="component" value="Unassembled WGS sequence"/>
</dbReference>
<name>M7SSI8_EUTLA</name>
<dbReference type="AlphaFoldDB" id="M7SSI8"/>
<gene>
    <name evidence="2" type="ORF">UCREL1_3488</name>
</gene>
<evidence type="ECO:0000313" key="2">
    <source>
        <dbReference type="EMBL" id="EMR69489.1"/>
    </source>
</evidence>
<dbReference type="KEGG" id="ela:UCREL1_3488"/>
<reference evidence="3" key="1">
    <citation type="journal article" date="2013" name="Genome Announc.">
        <title>Draft genome sequence of the grapevine dieback fungus Eutypa lata UCR-EL1.</title>
        <authorList>
            <person name="Blanco-Ulate B."/>
            <person name="Rolshausen P.E."/>
            <person name="Cantu D."/>
        </authorList>
    </citation>
    <scope>NUCLEOTIDE SEQUENCE [LARGE SCALE GENOMIC DNA]</scope>
    <source>
        <strain evidence="3">UCR-EL1</strain>
    </source>
</reference>